<accession>A0ABR7DEL4</accession>
<evidence type="ECO:0008006" key="3">
    <source>
        <dbReference type="Google" id="ProtNLM"/>
    </source>
</evidence>
<name>A0ABR7DEL4_9CLOT</name>
<comment type="caution">
    <text evidence="1">The sequence shown here is derived from an EMBL/GenBank/DDBJ whole genome shotgun (WGS) entry which is preliminary data.</text>
</comment>
<evidence type="ECO:0000313" key="1">
    <source>
        <dbReference type="EMBL" id="MBC5629846.1"/>
    </source>
</evidence>
<dbReference type="EMBL" id="JACOOO010000030">
    <property type="protein sequence ID" value="MBC5629846.1"/>
    <property type="molecule type" value="Genomic_DNA"/>
</dbReference>
<organism evidence="1 2">
    <name type="scientific">Clostridium hominis</name>
    <dbReference type="NCBI Taxonomy" id="2763036"/>
    <lineage>
        <taxon>Bacteria</taxon>
        <taxon>Bacillati</taxon>
        <taxon>Bacillota</taxon>
        <taxon>Clostridia</taxon>
        <taxon>Eubacteriales</taxon>
        <taxon>Clostridiaceae</taxon>
        <taxon>Clostridium</taxon>
    </lineage>
</organism>
<sequence>MREIKFRAYAVESLIDSQWIENGYGVTKIKYTDGTSSVHILTSYGDYQVVEESVGQYTKKGAISMSVQVLKDYVEFSREIGEKPTWEGLKEHKKMFWRD</sequence>
<reference evidence="1 2" key="1">
    <citation type="submission" date="2020-08" db="EMBL/GenBank/DDBJ databases">
        <title>Genome public.</title>
        <authorList>
            <person name="Liu C."/>
            <person name="Sun Q."/>
        </authorList>
    </citation>
    <scope>NUCLEOTIDE SEQUENCE [LARGE SCALE GENOMIC DNA]</scope>
    <source>
        <strain evidence="1 2">NSJ-6</strain>
    </source>
</reference>
<evidence type="ECO:0000313" key="2">
    <source>
        <dbReference type="Proteomes" id="UP000596929"/>
    </source>
</evidence>
<protein>
    <recommendedName>
        <fullName evidence="3">Large polyvalent protein associated domain-containing protein</fullName>
    </recommendedName>
</protein>
<gene>
    <name evidence="1" type="ORF">H8S20_13230</name>
</gene>
<proteinExistence type="predicted"/>
<keyword evidence="2" id="KW-1185">Reference proteome</keyword>
<dbReference type="Proteomes" id="UP000596929">
    <property type="component" value="Unassembled WGS sequence"/>
</dbReference>
<dbReference type="RefSeq" id="WP_186860428.1">
    <property type="nucleotide sequence ID" value="NZ_JACOOO010000030.1"/>
</dbReference>